<comment type="caution">
    <text evidence="5">The sequence shown here is derived from an EMBL/GenBank/DDBJ whole genome shotgun (WGS) entry which is preliminary data.</text>
</comment>
<dbReference type="RefSeq" id="WP_124705521.1">
    <property type="nucleotide sequence ID" value="NZ_BGOW01000026.1"/>
</dbReference>
<dbReference type="GO" id="GO:0032993">
    <property type="term" value="C:protein-DNA complex"/>
    <property type="evidence" value="ECO:0007669"/>
    <property type="project" value="TreeGrafter"/>
</dbReference>
<evidence type="ECO:0000256" key="2">
    <source>
        <dbReference type="PROSITE-ProRule" id="PRU00169"/>
    </source>
</evidence>
<dbReference type="GO" id="GO:0005829">
    <property type="term" value="C:cytosol"/>
    <property type="evidence" value="ECO:0007669"/>
    <property type="project" value="TreeGrafter"/>
</dbReference>
<dbReference type="Proteomes" id="UP000286806">
    <property type="component" value="Unassembled WGS sequence"/>
</dbReference>
<evidence type="ECO:0000313" key="5">
    <source>
        <dbReference type="EMBL" id="GBL46740.1"/>
    </source>
</evidence>
<dbReference type="PANTHER" id="PTHR48111">
    <property type="entry name" value="REGULATOR OF RPOS"/>
    <property type="match status" value="1"/>
</dbReference>
<dbReference type="InterPro" id="IPR001789">
    <property type="entry name" value="Sig_transdc_resp-reg_receiver"/>
</dbReference>
<dbReference type="GO" id="GO:0000156">
    <property type="term" value="F:phosphorelay response regulator activity"/>
    <property type="evidence" value="ECO:0007669"/>
    <property type="project" value="TreeGrafter"/>
</dbReference>
<evidence type="ECO:0000256" key="1">
    <source>
        <dbReference type="ARBA" id="ARBA00023125"/>
    </source>
</evidence>
<dbReference type="PROSITE" id="PS50930">
    <property type="entry name" value="HTH_LYTTR"/>
    <property type="match status" value="1"/>
</dbReference>
<feature type="domain" description="Response regulatory" evidence="3">
    <location>
        <begin position="6"/>
        <end position="123"/>
    </location>
</feature>
<dbReference type="GO" id="GO:0000976">
    <property type="term" value="F:transcription cis-regulatory region binding"/>
    <property type="evidence" value="ECO:0007669"/>
    <property type="project" value="TreeGrafter"/>
</dbReference>
<dbReference type="Gene3D" id="2.40.50.1020">
    <property type="entry name" value="LytTr DNA-binding domain"/>
    <property type="match status" value="1"/>
</dbReference>
<feature type="modified residue" description="4-aspartylphosphate" evidence="2">
    <location>
        <position position="60"/>
    </location>
</feature>
<dbReference type="SUPFAM" id="SSF52172">
    <property type="entry name" value="CheY-like"/>
    <property type="match status" value="1"/>
</dbReference>
<sequence>MSVPLQILIVDDEAPARNRLRDLLTDCAAELPTTVVGEAANGVQALQVLEHTAVDVVLLDIRMPVMDGLELAQHLGRLDTPPAVVFATAYDSYAIQAFELSAVDYLLKPVRSERLVTALRKAQALNPATTALLRQHHSEARRFLSACERGRILLVPVEEVIYLRAEQKYVAARTFTHTYLLDESLINLEQEFGETFVRVHRNSLVARSAIEGFVIRPGEGESTEPAGWVVLLKGLDETLPVSRRQYAVIRQFKR</sequence>
<dbReference type="Pfam" id="PF04397">
    <property type="entry name" value="LytTR"/>
    <property type="match status" value="1"/>
</dbReference>
<dbReference type="AlphaFoldDB" id="A0A401JGI2"/>
<dbReference type="Gene3D" id="3.40.50.2300">
    <property type="match status" value="1"/>
</dbReference>
<feature type="domain" description="HTH LytTR-type" evidence="4">
    <location>
        <begin position="144"/>
        <end position="254"/>
    </location>
</feature>
<dbReference type="EMBL" id="BGOW01000026">
    <property type="protein sequence ID" value="GBL46740.1"/>
    <property type="molecule type" value="Genomic_DNA"/>
</dbReference>
<evidence type="ECO:0000313" key="6">
    <source>
        <dbReference type="Proteomes" id="UP000286806"/>
    </source>
</evidence>
<protein>
    <submittedName>
        <fullName evidence="5">Autolysis response regulater LytR</fullName>
    </submittedName>
</protein>
<keyword evidence="6" id="KW-1185">Reference proteome</keyword>
<name>A0A401JGI2_9PROT</name>
<dbReference type="InterPro" id="IPR039420">
    <property type="entry name" value="WalR-like"/>
</dbReference>
<dbReference type="OrthoDB" id="236568at2"/>
<dbReference type="PROSITE" id="PS50110">
    <property type="entry name" value="RESPONSE_REGULATORY"/>
    <property type="match status" value="1"/>
</dbReference>
<dbReference type="Pfam" id="PF00072">
    <property type="entry name" value="Response_reg"/>
    <property type="match status" value="1"/>
</dbReference>
<keyword evidence="1" id="KW-0238">DNA-binding</keyword>
<dbReference type="SMART" id="SM00850">
    <property type="entry name" value="LytTR"/>
    <property type="match status" value="1"/>
</dbReference>
<dbReference type="GO" id="GO:0006355">
    <property type="term" value="P:regulation of DNA-templated transcription"/>
    <property type="evidence" value="ECO:0007669"/>
    <property type="project" value="TreeGrafter"/>
</dbReference>
<evidence type="ECO:0000259" key="3">
    <source>
        <dbReference type="PROSITE" id="PS50110"/>
    </source>
</evidence>
<evidence type="ECO:0000259" key="4">
    <source>
        <dbReference type="PROSITE" id="PS50930"/>
    </source>
</evidence>
<dbReference type="InterPro" id="IPR007492">
    <property type="entry name" value="LytTR_DNA-bd_dom"/>
</dbReference>
<dbReference type="PANTHER" id="PTHR48111:SF69">
    <property type="entry name" value="RESPONSE REGULATOR RECEIVER"/>
    <property type="match status" value="1"/>
</dbReference>
<organism evidence="5 6">
    <name type="scientific">Sulfuriferula multivorans</name>
    <dbReference type="NCBI Taxonomy" id="1559896"/>
    <lineage>
        <taxon>Bacteria</taxon>
        <taxon>Pseudomonadati</taxon>
        <taxon>Pseudomonadota</taxon>
        <taxon>Betaproteobacteria</taxon>
        <taxon>Nitrosomonadales</taxon>
        <taxon>Sulfuricellaceae</taxon>
        <taxon>Sulfuriferula</taxon>
    </lineage>
</organism>
<keyword evidence="2" id="KW-0597">Phosphoprotein</keyword>
<reference evidence="5 6" key="1">
    <citation type="journal article" date="2019" name="Front. Microbiol.">
        <title>Genomes of Neutrophilic Sulfur-Oxidizing Chemolithoautotrophs Representing 9 Proteobacterial Species From 8 Genera.</title>
        <authorList>
            <person name="Watanabe T."/>
            <person name="Kojima H."/>
            <person name="Umezawa K."/>
            <person name="Hori C."/>
            <person name="Takasuka T.E."/>
            <person name="Kato Y."/>
            <person name="Fukui M."/>
        </authorList>
    </citation>
    <scope>NUCLEOTIDE SEQUENCE [LARGE SCALE GENOMIC DNA]</scope>
    <source>
        <strain evidence="5 6">TTN</strain>
    </source>
</reference>
<dbReference type="SMART" id="SM00448">
    <property type="entry name" value="REC"/>
    <property type="match status" value="1"/>
</dbReference>
<proteinExistence type="predicted"/>
<accession>A0A401JGI2</accession>
<dbReference type="InterPro" id="IPR011006">
    <property type="entry name" value="CheY-like_superfamily"/>
</dbReference>
<gene>
    <name evidence="5" type="ORF">SFMTTN_2565</name>
</gene>